<evidence type="ECO:0000256" key="1">
    <source>
        <dbReference type="ARBA" id="ARBA00001933"/>
    </source>
</evidence>
<comment type="similarity">
    <text evidence="3 14">Belongs to the class-II pyridoxal-phosphate-dependent aminotransferase family. Histidinol-phosphate aminotransferase subfamily.</text>
</comment>
<dbReference type="EC" id="2.6.1.9" evidence="5 14"/>
<evidence type="ECO:0000256" key="2">
    <source>
        <dbReference type="ARBA" id="ARBA00005011"/>
    </source>
</evidence>
<keyword evidence="10 14" id="KW-0663">Pyridoxal phosphate</keyword>
<evidence type="ECO:0000256" key="5">
    <source>
        <dbReference type="ARBA" id="ARBA00012748"/>
    </source>
</evidence>
<evidence type="ECO:0000256" key="10">
    <source>
        <dbReference type="ARBA" id="ARBA00022898"/>
    </source>
</evidence>
<evidence type="ECO:0000256" key="6">
    <source>
        <dbReference type="ARBA" id="ARBA00018048"/>
    </source>
</evidence>
<dbReference type="RefSeq" id="WP_136131416.1">
    <property type="nucleotide sequence ID" value="NZ_PDKS01000001.1"/>
</dbReference>
<evidence type="ECO:0000256" key="11">
    <source>
        <dbReference type="ARBA" id="ARBA00023102"/>
    </source>
</evidence>
<dbReference type="GO" id="GO:0004400">
    <property type="term" value="F:histidinol-phosphate transaminase activity"/>
    <property type="evidence" value="ECO:0007669"/>
    <property type="project" value="UniProtKB-UniRule"/>
</dbReference>
<evidence type="ECO:0000256" key="7">
    <source>
        <dbReference type="ARBA" id="ARBA00022576"/>
    </source>
</evidence>
<comment type="caution">
    <text evidence="16">The sequence shown here is derived from an EMBL/GenBank/DDBJ whole genome shotgun (WGS) entry which is preliminary data.</text>
</comment>
<comment type="subunit">
    <text evidence="4 14">Homodimer.</text>
</comment>
<dbReference type="OrthoDB" id="9813612at2"/>
<reference evidence="16 17" key="1">
    <citation type="journal article" date="2018" name="Genome Biol. Evol.">
        <title>Cladogenesis and Genomic Streamlining in Extracellular Endosymbionts of Tropical Stink Bugs.</title>
        <authorList>
            <person name="Otero-Bravo A."/>
            <person name="Goffredi S."/>
            <person name="Sabree Z.L."/>
        </authorList>
    </citation>
    <scope>NUCLEOTIDE SEQUENCE [LARGE SCALE GENOMIC DNA]</scope>
    <source>
        <strain evidence="16 17">SoET</strain>
    </source>
</reference>
<dbReference type="Pfam" id="PF00155">
    <property type="entry name" value="Aminotran_1_2"/>
    <property type="match status" value="1"/>
</dbReference>
<keyword evidence="9 14" id="KW-0808">Transferase</keyword>
<dbReference type="InterPro" id="IPR015421">
    <property type="entry name" value="PyrdxlP-dep_Trfase_major"/>
</dbReference>
<dbReference type="CDD" id="cd00609">
    <property type="entry name" value="AAT_like"/>
    <property type="match status" value="1"/>
</dbReference>
<comment type="cofactor">
    <cofactor evidence="1 14">
        <name>pyridoxal 5'-phosphate</name>
        <dbReference type="ChEBI" id="CHEBI:597326"/>
    </cofactor>
</comment>
<feature type="modified residue" description="N6-(pyridoxal phosphate)lysine" evidence="14">
    <location>
        <position position="212"/>
    </location>
</feature>
<dbReference type="NCBIfam" id="TIGR01141">
    <property type="entry name" value="hisC"/>
    <property type="match status" value="1"/>
</dbReference>
<dbReference type="InterPro" id="IPR005861">
    <property type="entry name" value="HisP_aminotrans"/>
</dbReference>
<name>A0A2P5SYK3_9GAMM</name>
<evidence type="ECO:0000256" key="12">
    <source>
        <dbReference type="ARBA" id="ARBA00030262"/>
    </source>
</evidence>
<dbReference type="PANTHER" id="PTHR42885:SF2">
    <property type="entry name" value="HISTIDINOL-PHOSPHATE AMINOTRANSFERASE"/>
    <property type="match status" value="1"/>
</dbReference>
<dbReference type="GO" id="GO:0000105">
    <property type="term" value="P:L-histidine biosynthetic process"/>
    <property type="evidence" value="ECO:0007669"/>
    <property type="project" value="UniProtKB-UniRule"/>
</dbReference>
<protein>
    <recommendedName>
        <fullName evidence="6 14">Histidinol-phosphate aminotransferase</fullName>
        <ecNumber evidence="5 14">2.6.1.9</ecNumber>
    </recommendedName>
    <alternativeName>
        <fullName evidence="12 14">Imidazole acetol-phosphate transaminase</fullName>
    </alternativeName>
</protein>
<evidence type="ECO:0000259" key="15">
    <source>
        <dbReference type="Pfam" id="PF00155"/>
    </source>
</evidence>
<evidence type="ECO:0000256" key="8">
    <source>
        <dbReference type="ARBA" id="ARBA00022605"/>
    </source>
</evidence>
<dbReference type="SUPFAM" id="SSF53383">
    <property type="entry name" value="PLP-dependent transferases"/>
    <property type="match status" value="1"/>
</dbReference>
<dbReference type="EMBL" id="PDKS01000001">
    <property type="protein sequence ID" value="PPI87419.1"/>
    <property type="molecule type" value="Genomic_DNA"/>
</dbReference>
<proteinExistence type="inferred from homology"/>
<comment type="catalytic activity">
    <reaction evidence="13 14">
        <text>L-histidinol phosphate + 2-oxoglutarate = 3-(imidazol-4-yl)-2-oxopropyl phosphate + L-glutamate</text>
        <dbReference type="Rhea" id="RHEA:23744"/>
        <dbReference type="ChEBI" id="CHEBI:16810"/>
        <dbReference type="ChEBI" id="CHEBI:29985"/>
        <dbReference type="ChEBI" id="CHEBI:57766"/>
        <dbReference type="ChEBI" id="CHEBI:57980"/>
        <dbReference type="EC" id="2.6.1.9"/>
    </reaction>
</comment>
<dbReference type="InterPro" id="IPR015424">
    <property type="entry name" value="PyrdxlP-dep_Trfase"/>
</dbReference>
<dbReference type="Gene3D" id="3.40.640.10">
    <property type="entry name" value="Type I PLP-dependent aspartate aminotransferase-like (Major domain)"/>
    <property type="match status" value="1"/>
</dbReference>
<organism evidence="16 17">
    <name type="scientific">Candidatus Pantoea edessiphila</name>
    <dbReference type="NCBI Taxonomy" id="2044610"/>
    <lineage>
        <taxon>Bacteria</taxon>
        <taxon>Pseudomonadati</taxon>
        <taxon>Pseudomonadota</taxon>
        <taxon>Gammaproteobacteria</taxon>
        <taxon>Enterobacterales</taxon>
        <taxon>Erwiniaceae</taxon>
        <taxon>Pantoea</taxon>
    </lineage>
</organism>
<evidence type="ECO:0000256" key="3">
    <source>
        <dbReference type="ARBA" id="ARBA00007970"/>
    </source>
</evidence>
<dbReference type="AlphaFoldDB" id="A0A2P5SYK3"/>
<evidence type="ECO:0000256" key="13">
    <source>
        <dbReference type="ARBA" id="ARBA00047481"/>
    </source>
</evidence>
<evidence type="ECO:0000313" key="17">
    <source>
        <dbReference type="Proteomes" id="UP000296034"/>
    </source>
</evidence>
<accession>A0A2P5SYK3</accession>
<dbReference type="InterPro" id="IPR015422">
    <property type="entry name" value="PyrdxlP-dep_Trfase_small"/>
</dbReference>
<gene>
    <name evidence="14" type="primary">hisC</name>
    <name evidence="16" type="ORF">CRV11_00575</name>
</gene>
<comment type="pathway">
    <text evidence="2 14">Amino-acid biosynthesis; L-histidine biosynthesis; L-histidine from 5-phospho-alpha-D-ribose 1-diphosphate: step 7/9.</text>
</comment>
<dbReference type="UniPathway" id="UPA00031">
    <property type="reaction ID" value="UER00012"/>
</dbReference>
<dbReference type="PROSITE" id="PS00599">
    <property type="entry name" value="AA_TRANSFER_CLASS_2"/>
    <property type="match status" value="1"/>
</dbReference>
<evidence type="ECO:0000256" key="4">
    <source>
        <dbReference type="ARBA" id="ARBA00011738"/>
    </source>
</evidence>
<dbReference type="Proteomes" id="UP000296034">
    <property type="component" value="Unassembled WGS sequence"/>
</dbReference>
<keyword evidence="11 14" id="KW-0368">Histidine biosynthesis</keyword>
<keyword evidence="7 14" id="KW-0032">Aminotransferase</keyword>
<dbReference type="InterPro" id="IPR001917">
    <property type="entry name" value="Aminotrans_II_pyridoxalP_BS"/>
</dbReference>
<dbReference type="PANTHER" id="PTHR42885">
    <property type="entry name" value="HISTIDINOL-PHOSPHATE AMINOTRANSFERASE-RELATED"/>
    <property type="match status" value="1"/>
</dbReference>
<dbReference type="Gene3D" id="3.90.1150.10">
    <property type="entry name" value="Aspartate Aminotransferase, domain 1"/>
    <property type="match status" value="1"/>
</dbReference>
<dbReference type="HAMAP" id="MF_01023">
    <property type="entry name" value="HisC_aminotrans_2"/>
    <property type="match status" value="1"/>
</dbReference>
<keyword evidence="8 14" id="KW-0028">Amino-acid biosynthesis</keyword>
<sequence>MNNIEKLVRKNVQTLVPYQSARRLGGTGNTWLNANEFPVPVLFNLLHQQMNRYPECQPRLMIERYAKYAHLDSNQILATRGADEAIELIMKTFCDPGKDLILFCPPTYGMYKVSAETIGINYITVPTVDNWKLNLTAIAKNLDNVKVIYICNPNNPTGNIVDLQDIYYLLDITYGRAIIVVDEAYIEFCIKANLVKLLKNYKHLIILRTLSKAFALAGLRCGFILADNKIINLLLKVITPYPIAIPVSDIATQALSQKNIILMHNNVKQLNKNKEWFTQQLRKCHCVEKVFLSESNYVLVRFKNSSKVFENLCDQGIILRDQNNNLGLSQCLRISIGTLKECEYVISALKDLSQESI</sequence>
<evidence type="ECO:0000256" key="9">
    <source>
        <dbReference type="ARBA" id="ARBA00022679"/>
    </source>
</evidence>
<dbReference type="GO" id="GO:0030170">
    <property type="term" value="F:pyridoxal phosphate binding"/>
    <property type="evidence" value="ECO:0007669"/>
    <property type="project" value="InterPro"/>
</dbReference>
<evidence type="ECO:0000313" key="16">
    <source>
        <dbReference type="EMBL" id="PPI87419.1"/>
    </source>
</evidence>
<evidence type="ECO:0000256" key="14">
    <source>
        <dbReference type="HAMAP-Rule" id="MF_01023"/>
    </source>
</evidence>
<dbReference type="InterPro" id="IPR004839">
    <property type="entry name" value="Aminotransferase_I/II_large"/>
</dbReference>
<feature type="domain" description="Aminotransferase class I/classII large" evidence="15">
    <location>
        <begin position="45"/>
        <end position="349"/>
    </location>
</feature>